<keyword evidence="1" id="KW-0812">Transmembrane</keyword>
<feature type="transmembrane region" description="Helical" evidence="1">
    <location>
        <begin position="113"/>
        <end position="133"/>
    </location>
</feature>
<gene>
    <name evidence="2" type="ORF">MYP_3117</name>
</gene>
<feature type="transmembrane region" description="Helical" evidence="1">
    <location>
        <begin position="79"/>
        <end position="98"/>
    </location>
</feature>
<accession>A0A098LIE2</accession>
<evidence type="ECO:0000256" key="1">
    <source>
        <dbReference type="SAM" id="Phobius"/>
    </source>
</evidence>
<keyword evidence="1" id="KW-1133">Transmembrane helix</keyword>
<evidence type="ECO:0000313" key="2">
    <source>
        <dbReference type="EMBL" id="GAL85888.1"/>
    </source>
</evidence>
<sequence length="145" mass="16542">MKKLILFILAFLLVCVNFILPYVSFDHGINQRNSLIYLIINEDYREETLIALTAFYPLVSVILYLIFKDISGLIYGKILLFIWGVAGILSAILLWLIMNLHLDVKIVSYNFSYYSILIAQVGISLITIIFALLPKKVLKPSQLSV</sequence>
<evidence type="ECO:0000313" key="3">
    <source>
        <dbReference type="Proteomes" id="UP000030185"/>
    </source>
</evidence>
<dbReference type="OrthoDB" id="9849545at2"/>
<keyword evidence="3" id="KW-1185">Reference proteome</keyword>
<dbReference type="AlphaFoldDB" id="A0A098LIE2"/>
<protein>
    <submittedName>
        <fullName evidence="2">Uncharacterized protein</fullName>
    </submittedName>
</protein>
<proteinExistence type="predicted"/>
<reference evidence="2 3" key="1">
    <citation type="submission" date="2014-09" db="EMBL/GenBank/DDBJ databases">
        <title>Sporocytophaga myxococcoides PG-01 genome sequencing.</title>
        <authorList>
            <person name="Liu L."/>
            <person name="Gao P.J."/>
            <person name="Chen G.J."/>
            <person name="Wang L.S."/>
        </authorList>
    </citation>
    <scope>NUCLEOTIDE SEQUENCE [LARGE SCALE GENOMIC DNA]</scope>
    <source>
        <strain evidence="2 3">PG-01</strain>
    </source>
</reference>
<dbReference type="RefSeq" id="WP_045464938.1">
    <property type="nucleotide sequence ID" value="NZ_BBLT01000006.1"/>
</dbReference>
<feature type="transmembrane region" description="Helical" evidence="1">
    <location>
        <begin position="49"/>
        <end position="67"/>
    </location>
</feature>
<dbReference type="Proteomes" id="UP000030185">
    <property type="component" value="Unassembled WGS sequence"/>
</dbReference>
<comment type="caution">
    <text evidence="2">The sequence shown here is derived from an EMBL/GenBank/DDBJ whole genome shotgun (WGS) entry which is preliminary data.</text>
</comment>
<keyword evidence="1" id="KW-0472">Membrane</keyword>
<name>A0A098LIE2_9BACT</name>
<dbReference type="EMBL" id="BBLT01000006">
    <property type="protein sequence ID" value="GAL85888.1"/>
    <property type="molecule type" value="Genomic_DNA"/>
</dbReference>
<dbReference type="STRING" id="153721.MYP_3117"/>
<organism evidence="2 3">
    <name type="scientific">Sporocytophaga myxococcoides</name>
    <dbReference type="NCBI Taxonomy" id="153721"/>
    <lineage>
        <taxon>Bacteria</taxon>
        <taxon>Pseudomonadati</taxon>
        <taxon>Bacteroidota</taxon>
        <taxon>Cytophagia</taxon>
        <taxon>Cytophagales</taxon>
        <taxon>Cytophagaceae</taxon>
        <taxon>Sporocytophaga</taxon>
    </lineage>
</organism>